<comment type="caution">
    <text evidence="11">The sequence shown here is derived from an EMBL/GenBank/DDBJ whole genome shotgun (WGS) entry which is preliminary data.</text>
</comment>
<keyword evidence="5 11" id="KW-0418">Kinase</keyword>
<evidence type="ECO:0000256" key="8">
    <source>
        <dbReference type="SAM" id="MobiDB-lite"/>
    </source>
</evidence>
<feature type="binding site" evidence="7">
    <location>
        <position position="51"/>
    </location>
    <ligand>
        <name>ATP</name>
        <dbReference type="ChEBI" id="CHEBI:30616"/>
    </ligand>
</feature>
<keyword evidence="4 7" id="KW-0547">Nucleotide-binding</keyword>
<dbReference type="RefSeq" id="WP_129520304.1">
    <property type="nucleotide sequence ID" value="NZ_SDPN01000010.1"/>
</dbReference>
<reference evidence="11 12" key="1">
    <citation type="submission" date="2019-01" db="EMBL/GenBank/DDBJ databases">
        <title>Agromyces.</title>
        <authorList>
            <person name="Li J."/>
        </authorList>
    </citation>
    <scope>NUCLEOTIDE SEQUENCE [LARGE SCALE GENOMIC DNA]</scope>
    <source>
        <strain evidence="11 12">DSM 15934</strain>
    </source>
</reference>
<dbReference type="SMART" id="SM00220">
    <property type="entry name" value="S_TKc"/>
    <property type="match status" value="1"/>
</dbReference>
<dbReference type="InterPro" id="IPR000719">
    <property type="entry name" value="Prot_kinase_dom"/>
</dbReference>
<dbReference type="Gene3D" id="3.30.200.20">
    <property type="entry name" value="Phosphorylase Kinase, domain 1"/>
    <property type="match status" value="1"/>
</dbReference>
<dbReference type="Gene3D" id="1.10.510.10">
    <property type="entry name" value="Transferase(Phosphotransferase) domain 1"/>
    <property type="match status" value="1"/>
</dbReference>
<dbReference type="PROSITE" id="PS50011">
    <property type="entry name" value="PROTEIN_KINASE_DOM"/>
    <property type="match status" value="1"/>
</dbReference>
<evidence type="ECO:0000313" key="11">
    <source>
        <dbReference type="EMBL" id="RXZ71758.1"/>
    </source>
</evidence>
<dbReference type="CDD" id="cd14014">
    <property type="entry name" value="STKc_PknB_like"/>
    <property type="match status" value="1"/>
</dbReference>
<dbReference type="Proteomes" id="UP000293865">
    <property type="component" value="Unassembled WGS sequence"/>
</dbReference>
<dbReference type="InterPro" id="IPR017441">
    <property type="entry name" value="Protein_kinase_ATP_BS"/>
</dbReference>
<evidence type="ECO:0000256" key="4">
    <source>
        <dbReference type="ARBA" id="ARBA00022741"/>
    </source>
</evidence>
<feature type="compositionally biased region" description="Low complexity" evidence="8">
    <location>
        <begin position="350"/>
        <end position="368"/>
    </location>
</feature>
<dbReference type="SUPFAM" id="SSF56112">
    <property type="entry name" value="Protein kinase-like (PK-like)"/>
    <property type="match status" value="1"/>
</dbReference>
<evidence type="ECO:0000256" key="7">
    <source>
        <dbReference type="PROSITE-ProRule" id="PRU10141"/>
    </source>
</evidence>
<evidence type="ECO:0000256" key="6">
    <source>
        <dbReference type="ARBA" id="ARBA00022840"/>
    </source>
</evidence>
<keyword evidence="3" id="KW-0808">Transferase</keyword>
<accession>A0A4Q2L141</accession>
<keyword evidence="9" id="KW-1133">Transmembrane helix</keyword>
<name>A0A4Q2L141_9MICO</name>
<evidence type="ECO:0000256" key="9">
    <source>
        <dbReference type="SAM" id="Phobius"/>
    </source>
</evidence>
<evidence type="ECO:0000259" key="10">
    <source>
        <dbReference type="PROSITE" id="PS50011"/>
    </source>
</evidence>
<dbReference type="GO" id="GO:0004674">
    <property type="term" value="F:protein serine/threonine kinase activity"/>
    <property type="evidence" value="ECO:0007669"/>
    <property type="project" value="UniProtKB-KW"/>
</dbReference>
<protein>
    <recommendedName>
        <fullName evidence="1">non-specific serine/threonine protein kinase</fullName>
        <ecNumber evidence="1">2.7.11.1</ecNumber>
    </recommendedName>
</protein>
<evidence type="ECO:0000313" key="12">
    <source>
        <dbReference type="Proteomes" id="UP000293865"/>
    </source>
</evidence>
<dbReference type="GO" id="GO:0005524">
    <property type="term" value="F:ATP binding"/>
    <property type="evidence" value="ECO:0007669"/>
    <property type="project" value="UniProtKB-UniRule"/>
</dbReference>
<evidence type="ECO:0000256" key="1">
    <source>
        <dbReference type="ARBA" id="ARBA00012513"/>
    </source>
</evidence>
<evidence type="ECO:0000256" key="2">
    <source>
        <dbReference type="ARBA" id="ARBA00022527"/>
    </source>
</evidence>
<dbReference type="InterPro" id="IPR008271">
    <property type="entry name" value="Ser/Thr_kinase_AS"/>
</dbReference>
<dbReference type="AlphaFoldDB" id="A0A4Q2L141"/>
<keyword evidence="2 11" id="KW-0723">Serine/threonine-protein kinase</keyword>
<dbReference type="PANTHER" id="PTHR43289:SF6">
    <property type="entry name" value="SERINE_THREONINE-PROTEIN KINASE NEKL-3"/>
    <property type="match status" value="1"/>
</dbReference>
<sequence>MTTSPDRVVGDPFVGATLDSRYRLDALIGRGGMAAVYRGEDLALGRSVAVKVFAEAAEGIDDSDRRKSETALLASLTHRALVRLYDACRDPATGREFLVMELVDGRDLREALKFGPLGPADAAGLLADLAEALHVIHARGIVHRDVKPANVLLEPAHLPGRAWNAKLADFGIARLIDDARLTRTGLLVGTPGYLSPEQVSGAAPGPAADIYSLGLLVLEARTGVTAFPGPAVEAASARLVRDPEIPDSLGPDWVSLLRSMTAREPGDRPSALDIAVAATTLDTTLDTSSTADREVTAPTISFADVSAAATQPAEVAASGAGSSAAVSSENDPATAAATQVLPSPDRSFFEAPAGTETAEPTTRAAHAASEQRSRRWVRPTIAISLLAVIGAVVAVLVFSSLTAEQAATTPEPLPAVPGELGVHLEELDEAVTGE</sequence>
<feature type="domain" description="Protein kinase" evidence="10">
    <location>
        <begin position="22"/>
        <end position="281"/>
    </location>
</feature>
<keyword evidence="9" id="KW-0472">Membrane</keyword>
<keyword evidence="6 7" id="KW-0067">ATP-binding</keyword>
<organism evidence="11 12">
    <name type="scientific">Agromyces albus</name>
    <dbReference type="NCBI Taxonomy" id="205332"/>
    <lineage>
        <taxon>Bacteria</taxon>
        <taxon>Bacillati</taxon>
        <taxon>Actinomycetota</taxon>
        <taxon>Actinomycetes</taxon>
        <taxon>Micrococcales</taxon>
        <taxon>Microbacteriaceae</taxon>
        <taxon>Agromyces</taxon>
    </lineage>
</organism>
<gene>
    <name evidence="11" type="ORF">ESP51_07645</name>
</gene>
<feature type="region of interest" description="Disordered" evidence="8">
    <location>
        <begin position="322"/>
        <end position="371"/>
    </location>
</feature>
<evidence type="ECO:0000256" key="3">
    <source>
        <dbReference type="ARBA" id="ARBA00022679"/>
    </source>
</evidence>
<dbReference type="PROSITE" id="PS00107">
    <property type="entry name" value="PROTEIN_KINASE_ATP"/>
    <property type="match status" value="1"/>
</dbReference>
<proteinExistence type="predicted"/>
<dbReference type="PROSITE" id="PS00108">
    <property type="entry name" value="PROTEIN_KINASE_ST"/>
    <property type="match status" value="1"/>
</dbReference>
<evidence type="ECO:0000256" key="5">
    <source>
        <dbReference type="ARBA" id="ARBA00022777"/>
    </source>
</evidence>
<dbReference type="EMBL" id="SDPN01000010">
    <property type="protein sequence ID" value="RXZ71758.1"/>
    <property type="molecule type" value="Genomic_DNA"/>
</dbReference>
<dbReference type="OrthoDB" id="9762169at2"/>
<keyword evidence="9" id="KW-0812">Transmembrane</keyword>
<dbReference type="Pfam" id="PF00069">
    <property type="entry name" value="Pkinase"/>
    <property type="match status" value="1"/>
</dbReference>
<feature type="transmembrane region" description="Helical" evidence="9">
    <location>
        <begin position="381"/>
        <end position="401"/>
    </location>
</feature>
<keyword evidence="12" id="KW-1185">Reference proteome</keyword>
<dbReference type="InterPro" id="IPR011009">
    <property type="entry name" value="Kinase-like_dom_sf"/>
</dbReference>
<dbReference type="EC" id="2.7.11.1" evidence="1"/>
<dbReference type="PANTHER" id="PTHR43289">
    <property type="entry name" value="MITOGEN-ACTIVATED PROTEIN KINASE KINASE KINASE 20-RELATED"/>
    <property type="match status" value="1"/>
</dbReference>